<feature type="domain" description="B-cell lymphoma 9 beta-catenin binding" evidence="5">
    <location>
        <begin position="367"/>
        <end position="394"/>
    </location>
</feature>
<comment type="similarity">
    <text evidence="2">Belongs to the BCL9 family.</text>
</comment>
<feature type="compositionally biased region" description="Low complexity" evidence="4">
    <location>
        <begin position="342"/>
        <end position="357"/>
    </location>
</feature>
<name>A0A6M2DHG0_XENCH</name>
<feature type="region of interest" description="Disordered" evidence="4">
    <location>
        <begin position="1252"/>
        <end position="1273"/>
    </location>
</feature>
<feature type="compositionally biased region" description="Polar residues" evidence="4">
    <location>
        <begin position="807"/>
        <end position="829"/>
    </location>
</feature>
<dbReference type="Pfam" id="PF11502">
    <property type="entry name" value="BCL9"/>
    <property type="match status" value="1"/>
</dbReference>
<feature type="compositionally biased region" description="Low complexity" evidence="4">
    <location>
        <begin position="636"/>
        <end position="654"/>
    </location>
</feature>
<dbReference type="GO" id="GO:0005634">
    <property type="term" value="C:nucleus"/>
    <property type="evidence" value="ECO:0007669"/>
    <property type="project" value="UniProtKB-SubCell"/>
</dbReference>
<feature type="compositionally biased region" description="Polar residues" evidence="4">
    <location>
        <begin position="871"/>
        <end position="880"/>
    </location>
</feature>
<feature type="compositionally biased region" description="Polar residues" evidence="4">
    <location>
        <begin position="842"/>
        <end position="857"/>
    </location>
</feature>
<feature type="compositionally biased region" description="Polar residues" evidence="4">
    <location>
        <begin position="739"/>
        <end position="751"/>
    </location>
</feature>
<protein>
    <recommendedName>
        <fullName evidence="5">B-cell lymphoma 9 beta-catenin binding domain-containing protein</fullName>
    </recommendedName>
</protein>
<accession>A0A6M2DHG0</accession>
<feature type="compositionally biased region" description="Polar residues" evidence="4">
    <location>
        <begin position="681"/>
        <end position="714"/>
    </location>
</feature>
<sequence>MIKEKREKSGLNAGASNTTTIKEENIDTSHNKAACATDSNSISKMTDDDSPISSCSIKKEGMSGGRGSNGNLPVIGSSNPDRKPDTLKMENSTDDMQINDDGGSGSASCNPTVKSDETGSDMNTDNFNSLTGTVPMNVSMGIPRTTQQAPTTDGIQPLPSNVINKQPSSMEYMQQQSQIFVFSTTWANKGAEAVFQGQYQSIIAYHCAQPGTKKYLEKHPLKMTQFNRQNHAQWLNNLAMMKNKGAMRTPGMMNQANKLPGNMPNFPGHTDLSHAESDMPWDQNTNLGGLDGIANGGPNILPDGSIDVPPLDGLVSESPHGANVHMSTSGCPSSMGQSPIMTSTSPGSPSLSSLQPSLQGVKVPDENLTPQQRQHREFQLATIRKMQQMLFPEQGITEPGLDGNKGPGQHELMQQKGQNMNVCIPTSGITHGPMQGVPMRGVVPPMGIPGGPGHAGPNMPCRPMGPGVVPGGPMSGGPMDGMSDSMGCGGPMSMGAPMMGGPMGNTMQQNPMMMDNVGGQMCGPIPPGHMMGGPGGMSPCLMGQQKQGMLGPNGPPNSVAAQLEWQKLQSQFFEDRNKVKVQSSMGSPVNQNVGPGPGSGNRPAGRGPVQGQRSQGPPPPYHQTQRSASVPIAIQSPNPSSPNNPTSNLSLPSPRAGSALNSPADNSRQFSNPSGIKANVGTGQSPNSQDSPSGRTHNPSNPGTPISSHMSPSASIKDIEFPPTSQQNLPSADGMFGRTLQSLAQQKSHQANLGGPPKEPNLMPVPSPQQIQYIGTFEGQELTIQKQPNTSLKDNNMISPNVLPTTMDGNFTGNNTTTESRLSGPSTPLTPCLESRFPIPQSPQTPGNIPTTSSNSADKAARLSGAGPSPLSAQGPQTPGTDPMKSQPELGRFNASSPVLGGMSFSSKLQSGQMKLANFMDGVPHGKNMPGIPPGTDASSVPTSFACGRADNMPLNPNSSIASGSKPAHFDPISSLAQMSQQLTNSVSSLNGQPGNSSGMMPFNSHPMMMGPGEMGMSNMGDSPMQNMGPMDGPCNMPMGMGMQYPNMQNSPQGMINTTSAMSISPKLCNPMGGPGHMSPFPTPLGPRMQRPSFPPGQSPYNGANIQVKASAPNTIQYLPARPQVSSSNPRAPPSLDFLHRFANPLNSMDGKMSGQNTSINFPGYPGPMSGMSMGPGPMEGMGDMGPMMGMPGGIMSQGMVMRGMRPQGNMMRMPHMGNAFNGPSNGPEQMFPGPNMGQGANPQMFVAGSKSSPMSLGAPDASQPLPPSMGQASNFKSSPFVGPTTADPNYAQQFHNFQQQLYATTSTRSQIGQGMPPNQYFVPK</sequence>
<feature type="compositionally biased region" description="Basic and acidic residues" evidence="4">
    <location>
        <begin position="21"/>
        <end position="30"/>
    </location>
</feature>
<reference evidence="6" key="1">
    <citation type="submission" date="2020-03" db="EMBL/GenBank/DDBJ databases">
        <title>Transcriptomic Profiling of the Digestive Tract of the Rat Flea, Xenopsylla cheopis, Following Blood Feeding and Infection with Yersinia pestis.</title>
        <authorList>
            <person name="Bland D.M."/>
            <person name="Martens C.A."/>
            <person name="Virtaneva K."/>
            <person name="Kanakabandi K."/>
            <person name="Long D."/>
            <person name="Rosenke R."/>
            <person name="Saturday G.A."/>
            <person name="Hoyt F.H."/>
            <person name="Bruno D.P."/>
            <person name="Ribeiro J.M.C."/>
            <person name="Hinnebusch J."/>
        </authorList>
    </citation>
    <scope>NUCLEOTIDE SEQUENCE</scope>
</reference>
<proteinExistence type="inferred from homology"/>
<feature type="compositionally biased region" description="Polar residues" evidence="4">
    <location>
        <begin position="659"/>
        <end position="674"/>
    </location>
</feature>
<feature type="region of interest" description="Disordered" evidence="4">
    <location>
        <begin position="1"/>
        <end position="126"/>
    </location>
</feature>
<dbReference type="EMBL" id="GIIL01000571">
    <property type="protein sequence ID" value="NOV44297.1"/>
    <property type="molecule type" value="Transcribed_RNA"/>
</dbReference>
<evidence type="ECO:0000259" key="5">
    <source>
        <dbReference type="Pfam" id="PF11502"/>
    </source>
</evidence>
<feature type="region of interest" description="Disordered" evidence="4">
    <location>
        <begin position="321"/>
        <end position="357"/>
    </location>
</feature>
<evidence type="ECO:0000256" key="1">
    <source>
        <dbReference type="ARBA" id="ARBA00004123"/>
    </source>
</evidence>
<organism evidence="6">
    <name type="scientific">Xenopsylla cheopis</name>
    <name type="common">Oriental rat flea</name>
    <name type="synonym">Pulex cheopis</name>
    <dbReference type="NCBI Taxonomy" id="163159"/>
    <lineage>
        <taxon>Eukaryota</taxon>
        <taxon>Metazoa</taxon>
        <taxon>Ecdysozoa</taxon>
        <taxon>Arthropoda</taxon>
        <taxon>Hexapoda</taxon>
        <taxon>Insecta</taxon>
        <taxon>Pterygota</taxon>
        <taxon>Neoptera</taxon>
        <taxon>Endopterygota</taxon>
        <taxon>Siphonaptera</taxon>
        <taxon>Pulicidae</taxon>
        <taxon>Xenopsyllinae</taxon>
        <taxon>Xenopsylla</taxon>
    </lineage>
</organism>
<feature type="compositionally biased region" description="Polar residues" evidence="4">
    <location>
        <begin position="325"/>
        <end position="341"/>
    </location>
</feature>
<feature type="compositionally biased region" description="Polar residues" evidence="4">
    <location>
        <begin position="580"/>
        <end position="593"/>
    </location>
</feature>
<dbReference type="InterPro" id="IPR024670">
    <property type="entry name" value="BCL9_beta-catenin-bd_dom"/>
</dbReference>
<comment type="subcellular location">
    <subcellularLocation>
        <location evidence="1">Nucleus</location>
    </subcellularLocation>
</comment>
<evidence type="ECO:0000256" key="4">
    <source>
        <dbReference type="SAM" id="MobiDB-lite"/>
    </source>
</evidence>
<keyword evidence="3" id="KW-0539">Nucleus</keyword>
<feature type="region of interest" description="Disordered" evidence="4">
    <location>
        <begin position="534"/>
        <end position="559"/>
    </location>
</feature>
<evidence type="ECO:0000256" key="2">
    <source>
        <dbReference type="ARBA" id="ARBA00009200"/>
    </source>
</evidence>
<feature type="region of interest" description="Disordered" evidence="4">
    <location>
        <begin position="807"/>
        <end position="906"/>
    </location>
</feature>
<feature type="region of interest" description="Disordered" evidence="4">
    <location>
        <begin position="578"/>
        <end position="764"/>
    </location>
</feature>
<evidence type="ECO:0000313" key="6">
    <source>
        <dbReference type="EMBL" id="NOV44297.1"/>
    </source>
</evidence>
<evidence type="ECO:0000256" key="3">
    <source>
        <dbReference type="ARBA" id="ARBA00023242"/>
    </source>
</evidence>